<evidence type="ECO:0000259" key="3">
    <source>
        <dbReference type="Pfam" id="PF06747"/>
    </source>
</evidence>
<dbReference type="EMBL" id="KE560502">
    <property type="protein sequence ID" value="EPZ36653.1"/>
    <property type="molecule type" value="Genomic_DNA"/>
</dbReference>
<dbReference type="GO" id="GO:0007005">
    <property type="term" value="P:mitochondrion organization"/>
    <property type="evidence" value="ECO:0007669"/>
    <property type="project" value="InterPro"/>
</dbReference>
<sequence length="152" mass="16110">MPRRSNRTRTATATRPRPSSTKSTTSSSVPAAKASTTPANVNYNASVPSAPNTPASSGPGIMGAIAANAASHAMGYAGGRMLYDAFSGGSNKNIQVNNDQPEEIRTGSQQNNCEADTKAFMECMKSHNDDISACQYYLDMMKRCRGEVTSSF</sequence>
<dbReference type="GO" id="GO:0005739">
    <property type="term" value="C:mitochondrion"/>
    <property type="evidence" value="ECO:0007669"/>
    <property type="project" value="TreeGrafter"/>
</dbReference>
<dbReference type="OMA" id="CDADARN"/>
<protein>
    <recommendedName>
        <fullName evidence="3">CHCH domain-containing protein</fullName>
    </recommendedName>
</protein>
<dbReference type="PANTHER" id="PTHR13523">
    <property type="entry name" value="COILED-COIL-HELIX-COILED-COIL-HELIX DOMAIN CONTAINING 2/NUR77"/>
    <property type="match status" value="1"/>
</dbReference>
<dbReference type="HOGENOM" id="CLU_1723384_0_0_1"/>
<proteinExistence type="predicted"/>
<feature type="region of interest" description="Disordered" evidence="2">
    <location>
        <begin position="87"/>
        <end position="110"/>
    </location>
</feature>
<feature type="domain" description="CHCH" evidence="3">
    <location>
        <begin position="113"/>
        <end position="145"/>
    </location>
</feature>
<gene>
    <name evidence="4" type="ORF">O9G_003767</name>
</gene>
<dbReference type="SUPFAM" id="SSF47072">
    <property type="entry name" value="Cysteine alpha-hairpin motif"/>
    <property type="match status" value="1"/>
</dbReference>
<dbReference type="GO" id="GO:0005634">
    <property type="term" value="C:nucleus"/>
    <property type="evidence" value="ECO:0007669"/>
    <property type="project" value="TreeGrafter"/>
</dbReference>
<organism evidence="4 5">
    <name type="scientific">Rozella allomycis (strain CSF55)</name>
    <dbReference type="NCBI Taxonomy" id="988480"/>
    <lineage>
        <taxon>Eukaryota</taxon>
        <taxon>Fungi</taxon>
        <taxon>Fungi incertae sedis</taxon>
        <taxon>Cryptomycota</taxon>
        <taxon>Cryptomycota incertae sedis</taxon>
        <taxon>Rozella</taxon>
    </lineage>
</organism>
<feature type="compositionally biased region" description="Polar residues" evidence="2">
    <location>
        <begin position="40"/>
        <end position="56"/>
    </location>
</feature>
<evidence type="ECO:0000313" key="5">
    <source>
        <dbReference type="Proteomes" id="UP000030755"/>
    </source>
</evidence>
<dbReference type="Proteomes" id="UP000030755">
    <property type="component" value="Unassembled WGS sequence"/>
</dbReference>
<reference evidence="4 5" key="1">
    <citation type="journal article" date="2013" name="Curr. Biol.">
        <title>Shared signatures of parasitism and phylogenomics unite Cryptomycota and microsporidia.</title>
        <authorList>
            <person name="James T.Y."/>
            <person name="Pelin A."/>
            <person name="Bonen L."/>
            <person name="Ahrendt S."/>
            <person name="Sain D."/>
            <person name="Corradi N."/>
            <person name="Stajich J.E."/>
        </authorList>
    </citation>
    <scope>NUCLEOTIDE SEQUENCE [LARGE SCALE GENOMIC DNA]</scope>
    <source>
        <strain evidence="4 5">CSF55</strain>
    </source>
</reference>
<evidence type="ECO:0000256" key="1">
    <source>
        <dbReference type="ARBA" id="ARBA00023157"/>
    </source>
</evidence>
<dbReference type="InterPro" id="IPR009069">
    <property type="entry name" value="Cys_alpha_HP_mot_SF"/>
</dbReference>
<evidence type="ECO:0000313" key="4">
    <source>
        <dbReference type="EMBL" id="EPZ36653.1"/>
    </source>
</evidence>
<evidence type="ECO:0000256" key="2">
    <source>
        <dbReference type="SAM" id="MobiDB-lite"/>
    </source>
</evidence>
<feature type="compositionally biased region" description="Polar residues" evidence="2">
    <location>
        <begin position="88"/>
        <end position="99"/>
    </location>
</feature>
<name>A0A075B518_ROZAC</name>
<accession>A0A075B518</accession>
<keyword evidence="1" id="KW-1015">Disulfide bond</keyword>
<feature type="region of interest" description="Disordered" evidence="2">
    <location>
        <begin position="1"/>
        <end position="61"/>
    </location>
</feature>
<dbReference type="STRING" id="988480.A0A075B518"/>
<dbReference type="InterPro" id="IPR055304">
    <property type="entry name" value="CHCHD2/10-like"/>
</dbReference>
<dbReference type="PANTHER" id="PTHR13523:SF2">
    <property type="entry name" value="COILED-COIL-HELIX-COILED-COIL-HELIX DOMAIN CONTAINING 2, ISOFORM A-RELATED"/>
    <property type="match status" value="1"/>
</dbReference>
<dbReference type="InterPro" id="IPR010625">
    <property type="entry name" value="CHCH"/>
</dbReference>
<dbReference type="OrthoDB" id="1106148at2759"/>
<dbReference type="Pfam" id="PF06747">
    <property type="entry name" value="CHCH"/>
    <property type="match status" value="1"/>
</dbReference>
<feature type="compositionally biased region" description="Low complexity" evidence="2">
    <location>
        <begin position="8"/>
        <end position="39"/>
    </location>
</feature>
<dbReference type="AlphaFoldDB" id="A0A075B518"/>
<keyword evidence="5" id="KW-1185">Reference proteome</keyword>